<protein>
    <submittedName>
        <fullName evidence="2">Uncharacterized protein</fullName>
    </submittedName>
</protein>
<evidence type="ECO:0000256" key="1">
    <source>
        <dbReference type="ARBA" id="ARBA00006974"/>
    </source>
</evidence>
<dbReference type="Pfam" id="PF02519">
    <property type="entry name" value="Auxin_inducible"/>
    <property type="match status" value="1"/>
</dbReference>
<accession>A0AAN9I5Y1</accession>
<dbReference type="GO" id="GO:0009733">
    <property type="term" value="P:response to auxin"/>
    <property type="evidence" value="ECO:0007669"/>
    <property type="project" value="InterPro"/>
</dbReference>
<evidence type="ECO:0000313" key="3">
    <source>
        <dbReference type="Proteomes" id="UP001372338"/>
    </source>
</evidence>
<dbReference type="EMBL" id="JAYWIO010000004">
    <property type="protein sequence ID" value="KAK7266214.1"/>
    <property type="molecule type" value="Genomic_DNA"/>
</dbReference>
<comment type="similarity">
    <text evidence="1">Belongs to the ARG7 family.</text>
</comment>
<dbReference type="InterPro" id="IPR003676">
    <property type="entry name" value="SAUR_fam"/>
</dbReference>
<dbReference type="AlphaFoldDB" id="A0AAN9I5Y1"/>
<proteinExistence type="inferred from homology"/>
<keyword evidence="3" id="KW-1185">Reference proteome</keyword>
<dbReference type="PANTHER" id="PTHR31374:SF384">
    <property type="entry name" value="SMALL AUXIN-UP RNA-RELATED"/>
    <property type="match status" value="1"/>
</dbReference>
<comment type="caution">
    <text evidence="2">The sequence shown here is derived from an EMBL/GenBank/DDBJ whole genome shotgun (WGS) entry which is preliminary data.</text>
</comment>
<sequence length="313" mass="35722">MENSKKPNKIREIVRLQQILKKWKKVANTNSNNSVSSSPSTTSGSKGIKFLKRTLSFSDISSSSSSNHDIVPKGFLAVCVGKELKRFTIPTEYLSHQAFEMLLREAEEEFGFQQEGVLRIPCQVSMFEKILKIVQDNKESLNIGSEVTTPTHHHAQLCGPETILHCLRDCKEIRPLWTAHVDRRSWVAFFHANLDEWIHRNVHGGIKGNSSIDWSTMFGVAVWMLWRERNSFVFESKKESIISLQMQVLCYTSHVANSMQKASFQRCLRREVLVRWEPPARGMMKLNVDGSVRQESMLAACGGLLRDESGHFI</sequence>
<name>A0AAN9I5Y1_CROPI</name>
<evidence type="ECO:0000313" key="2">
    <source>
        <dbReference type="EMBL" id="KAK7266214.1"/>
    </source>
</evidence>
<reference evidence="2 3" key="1">
    <citation type="submission" date="2024-01" db="EMBL/GenBank/DDBJ databases">
        <title>The genomes of 5 underutilized Papilionoideae crops provide insights into root nodulation and disease resistanc.</title>
        <authorList>
            <person name="Yuan L."/>
        </authorList>
    </citation>
    <scope>NUCLEOTIDE SEQUENCE [LARGE SCALE GENOMIC DNA]</scope>
    <source>
        <strain evidence="2">ZHUSHIDOU_FW_LH</strain>
        <tissue evidence="2">Leaf</tissue>
    </source>
</reference>
<organism evidence="2 3">
    <name type="scientific">Crotalaria pallida</name>
    <name type="common">Smooth rattlebox</name>
    <name type="synonym">Crotalaria striata</name>
    <dbReference type="NCBI Taxonomy" id="3830"/>
    <lineage>
        <taxon>Eukaryota</taxon>
        <taxon>Viridiplantae</taxon>
        <taxon>Streptophyta</taxon>
        <taxon>Embryophyta</taxon>
        <taxon>Tracheophyta</taxon>
        <taxon>Spermatophyta</taxon>
        <taxon>Magnoliopsida</taxon>
        <taxon>eudicotyledons</taxon>
        <taxon>Gunneridae</taxon>
        <taxon>Pentapetalae</taxon>
        <taxon>rosids</taxon>
        <taxon>fabids</taxon>
        <taxon>Fabales</taxon>
        <taxon>Fabaceae</taxon>
        <taxon>Papilionoideae</taxon>
        <taxon>50 kb inversion clade</taxon>
        <taxon>genistoids sensu lato</taxon>
        <taxon>core genistoids</taxon>
        <taxon>Crotalarieae</taxon>
        <taxon>Crotalaria</taxon>
    </lineage>
</organism>
<dbReference type="Proteomes" id="UP001372338">
    <property type="component" value="Unassembled WGS sequence"/>
</dbReference>
<dbReference type="PANTHER" id="PTHR31374">
    <property type="entry name" value="AUXIN-INDUCED PROTEIN-LIKE-RELATED"/>
    <property type="match status" value="1"/>
</dbReference>
<gene>
    <name evidence="2" type="ORF">RIF29_18856</name>
</gene>